<dbReference type="AlphaFoldDB" id="A0AAW0QQB6"/>
<reference evidence="4 5" key="1">
    <citation type="submission" date="2023-01" db="EMBL/GenBank/DDBJ databases">
        <title>Analysis of 21 Apiospora genomes using comparative genomics revels a genus with tremendous synthesis potential of carbohydrate active enzymes and secondary metabolites.</title>
        <authorList>
            <person name="Sorensen T."/>
        </authorList>
    </citation>
    <scope>NUCLEOTIDE SEQUENCE [LARGE SCALE GENOMIC DNA]</scope>
    <source>
        <strain evidence="4 5">CBS 117206</strain>
    </source>
</reference>
<dbReference type="GO" id="GO:0000272">
    <property type="term" value="P:polysaccharide catabolic process"/>
    <property type="evidence" value="ECO:0007669"/>
    <property type="project" value="UniProtKB-KW"/>
</dbReference>
<dbReference type="EMBL" id="JAQQWP010000006">
    <property type="protein sequence ID" value="KAK8113942.1"/>
    <property type="molecule type" value="Genomic_DNA"/>
</dbReference>
<dbReference type="PANTHER" id="PTHR34002:SF10">
    <property type="entry name" value="PUTATIVE-RELATED"/>
    <property type="match status" value="1"/>
</dbReference>
<evidence type="ECO:0000256" key="1">
    <source>
        <dbReference type="ARBA" id="ARBA00005519"/>
    </source>
</evidence>
<feature type="chain" id="PRO_5043486060" description="Glycosyl hydrolase family 12" evidence="3">
    <location>
        <begin position="18"/>
        <end position="239"/>
    </location>
</feature>
<keyword evidence="2" id="KW-0119">Carbohydrate metabolism</keyword>
<feature type="signal peptide" evidence="3">
    <location>
        <begin position="1"/>
        <end position="17"/>
    </location>
</feature>
<organism evidence="4 5">
    <name type="scientific">Apiospora kogelbergensis</name>
    <dbReference type="NCBI Taxonomy" id="1337665"/>
    <lineage>
        <taxon>Eukaryota</taxon>
        <taxon>Fungi</taxon>
        <taxon>Dikarya</taxon>
        <taxon>Ascomycota</taxon>
        <taxon>Pezizomycotina</taxon>
        <taxon>Sordariomycetes</taxon>
        <taxon>Xylariomycetidae</taxon>
        <taxon>Amphisphaeriales</taxon>
        <taxon>Apiosporaceae</taxon>
        <taxon>Apiospora</taxon>
    </lineage>
</organism>
<evidence type="ECO:0000256" key="3">
    <source>
        <dbReference type="SAM" id="SignalP"/>
    </source>
</evidence>
<keyword evidence="2" id="KW-0624">Polysaccharide degradation</keyword>
<comment type="caution">
    <text evidence="4">The sequence shown here is derived from an EMBL/GenBank/DDBJ whole genome shotgun (WGS) entry which is preliminary data.</text>
</comment>
<gene>
    <name evidence="4" type="ORF">PG999_006011</name>
</gene>
<dbReference type="Gene3D" id="2.60.120.180">
    <property type="match status" value="1"/>
</dbReference>
<proteinExistence type="inferred from homology"/>
<dbReference type="Proteomes" id="UP001392437">
    <property type="component" value="Unassembled WGS sequence"/>
</dbReference>
<evidence type="ECO:0000313" key="5">
    <source>
        <dbReference type="Proteomes" id="UP001392437"/>
    </source>
</evidence>
<keyword evidence="2" id="KW-0378">Hydrolase</keyword>
<protein>
    <recommendedName>
        <fullName evidence="6">Glycosyl hydrolase family 12</fullName>
    </recommendedName>
</protein>
<evidence type="ECO:0008006" key="6">
    <source>
        <dbReference type="Google" id="ProtNLM"/>
    </source>
</evidence>
<dbReference type="SUPFAM" id="SSF49899">
    <property type="entry name" value="Concanavalin A-like lectins/glucanases"/>
    <property type="match status" value="1"/>
</dbReference>
<keyword evidence="3" id="KW-0732">Signal</keyword>
<evidence type="ECO:0000313" key="4">
    <source>
        <dbReference type="EMBL" id="KAK8113942.1"/>
    </source>
</evidence>
<accession>A0AAW0QQB6</accession>
<dbReference type="GO" id="GO:0008810">
    <property type="term" value="F:cellulase activity"/>
    <property type="evidence" value="ECO:0007669"/>
    <property type="project" value="InterPro"/>
</dbReference>
<comment type="similarity">
    <text evidence="1 2">Belongs to the glycosyl hydrolase 12 (cellulase H) family.</text>
</comment>
<name>A0AAW0QQB6_9PEZI</name>
<dbReference type="InterPro" id="IPR013320">
    <property type="entry name" value="ConA-like_dom_sf"/>
</dbReference>
<dbReference type="InterPro" id="IPR013319">
    <property type="entry name" value="GH11/12"/>
</dbReference>
<evidence type="ECO:0000256" key="2">
    <source>
        <dbReference type="RuleBase" id="RU361163"/>
    </source>
</evidence>
<keyword evidence="2" id="KW-0326">Glycosidase</keyword>
<dbReference type="InterPro" id="IPR002594">
    <property type="entry name" value="GH12"/>
</dbReference>
<dbReference type="Pfam" id="PF01670">
    <property type="entry name" value="Glyco_hydro_12"/>
    <property type="match status" value="1"/>
</dbReference>
<keyword evidence="5" id="KW-1185">Reference proteome</keyword>
<sequence>MKSTLVVLGALASMGAAQQASLCDQYGYHASSGYYFNNNMWGKNSGSGSGCTYVDYANSNSVGFHVNWQWSGGDNNVKAYPYAGRTLSSKRTVASIGSIQSSASWQYSGNNLRANVAYDLFTAADPNHDTSSGDYELMIWLGRLGGIQPIGSNVGTVNVAGKTWELWDGYNGAMHVYSFVAPSQANSFNANVKDFFNYLSSNKGFPANNQYLITAQFGTEPFTGGPATFTVSSFSLNAN</sequence>
<dbReference type="PANTHER" id="PTHR34002">
    <property type="entry name" value="BLR1656 PROTEIN"/>
    <property type="match status" value="1"/>
</dbReference>